<reference evidence="1" key="1">
    <citation type="journal article" date="2023" name="bioRxiv">
        <title>Improved chromosome-level genome assembly for marigold (Tagetes erecta).</title>
        <authorList>
            <person name="Jiang F."/>
            <person name="Yuan L."/>
            <person name="Wang S."/>
            <person name="Wang H."/>
            <person name="Xu D."/>
            <person name="Wang A."/>
            <person name="Fan W."/>
        </authorList>
    </citation>
    <scope>NUCLEOTIDE SEQUENCE</scope>
    <source>
        <strain evidence="1">WSJ</strain>
        <tissue evidence="1">Leaf</tissue>
    </source>
</reference>
<dbReference type="EMBL" id="JAUHHV010000001">
    <property type="protein sequence ID" value="KAK1435752.1"/>
    <property type="molecule type" value="Genomic_DNA"/>
</dbReference>
<name>A0AAD8P876_TARER</name>
<keyword evidence="2" id="KW-1185">Reference proteome</keyword>
<proteinExistence type="predicted"/>
<evidence type="ECO:0000313" key="1">
    <source>
        <dbReference type="EMBL" id="KAK1435752.1"/>
    </source>
</evidence>
<protein>
    <submittedName>
        <fullName evidence="1">Uncharacterized protein</fullName>
    </submittedName>
</protein>
<comment type="caution">
    <text evidence="1">The sequence shown here is derived from an EMBL/GenBank/DDBJ whole genome shotgun (WGS) entry which is preliminary data.</text>
</comment>
<organism evidence="1 2">
    <name type="scientific">Tagetes erecta</name>
    <name type="common">African marigold</name>
    <dbReference type="NCBI Taxonomy" id="13708"/>
    <lineage>
        <taxon>Eukaryota</taxon>
        <taxon>Viridiplantae</taxon>
        <taxon>Streptophyta</taxon>
        <taxon>Embryophyta</taxon>
        <taxon>Tracheophyta</taxon>
        <taxon>Spermatophyta</taxon>
        <taxon>Magnoliopsida</taxon>
        <taxon>eudicotyledons</taxon>
        <taxon>Gunneridae</taxon>
        <taxon>Pentapetalae</taxon>
        <taxon>asterids</taxon>
        <taxon>campanulids</taxon>
        <taxon>Asterales</taxon>
        <taxon>Asteraceae</taxon>
        <taxon>Asteroideae</taxon>
        <taxon>Heliantheae alliance</taxon>
        <taxon>Tageteae</taxon>
        <taxon>Tagetes</taxon>
    </lineage>
</organism>
<sequence length="73" mass="9194">MDAQELASLYQFHYQKLKKWHDDEDIHLTKPTPRKRSRLWRKFMVKKRFRIRVLGLRKLFRKRRKKCTKVINP</sequence>
<dbReference type="Proteomes" id="UP001229421">
    <property type="component" value="Unassembled WGS sequence"/>
</dbReference>
<evidence type="ECO:0000313" key="2">
    <source>
        <dbReference type="Proteomes" id="UP001229421"/>
    </source>
</evidence>
<accession>A0AAD8P876</accession>
<gene>
    <name evidence="1" type="ORF">QVD17_01521</name>
</gene>
<dbReference type="AlphaFoldDB" id="A0AAD8P876"/>